<dbReference type="PRINTS" id="PR00076">
    <property type="entry name" value="6PGDHDRGNASE"/>
</dbReference>
<dbReference type="KEGG" id="jli:EXU32_15450"/>
<dbReference type="InterPro" id="IPR004849">
    <property type="entry name" value="6DGDH_YqeC"/>
</dbReference>
<evidence type="ECO:0000313" key="7">
    <source>
        <dbReference type="Proteomes" id="UP000290408"/>
    </source>
</evidence>
<comment type="similarity">
    <text evidence="1">Belongs to the 6-phosphogluconate dehydrogenase family.</text>
</comment>
<dbReference type="PANTHER" id="PTHR11811">
    <property type="entry name" value="6-PHOSPHOGLUCONATE DEHYDROGENASE"/>
    <property type="match status" value="1"/>
</dbReference>
<dbReference type="InterPro" id="IPR006184">
    <property type="entry name" value="6PGdom_BS"/>
</dbReference>
<dbReference type="SUPFAM" id="SSF51735">
    <property type="entry name" value="NAD(P)-binding Rossmann-fold domains"/>
    <property type="match status" value="1"/>
</dbReference>
<keyword evidence="3" id="KW-0311">Gluconate utilization</keyword>
<evidence type="ECO:0000256" key="3">
    <source>
        <dbReference type="ARBA" id="ARBA00023064"/>
    </source>
</evidence>
<feature type="compositionally biased region" description="Low complexity" evidence="4">
    <location>
        <begin position="339"/>
        <end position="361"/>
    </location>
</feature>
<name>A0A4P6MWV1_9MICO</name>
<dbReference type="GO" id="GO:0006098">
    <property type="term" value="P:pentose-phosphate shunt"/>
    <property type="evidence" value="ECO:0007669"/>
    <property type="project" value="InterPro"/>
</dbReference>
<dbReference type="NCBIfam" id="TIGR00872">
    <property type="entry name" value="gnd_rel"/>
    <property type="match status" value="1"/>
</dbReference>
<evidence type="ECO:0000256" key="4">
    <source>
        <dbReference type="SAM" id="MobiDB-lite"/>
    </source>
</evidence>
<dbReference type="NCBIfam" id="NF007161">
    <property type="entry name" value="PRK09599.1"/>
    <property type="match status" value="1"/>
</dbReference>
<dbReference type="InterPro" id="IPR013328">
    <property type="entry name" value="6PGD_dom2"/>
</dbReference>
<reference evidence="6 7" key="1">
    <citation type="submission" date="2019-02" db="EMBL/GenBank/DDBJ databases">
        <title>Genomic data mining of an Antarctic deep-sea actinobacterium, Janibacterlimosus P3-3-X1.</title>
        <authorList>
            <person name="Liao L."/>
            <person name="Chen B."/>
        </authorList>
    </citation>
    <scope>NUCLEOTIDE SEQUENCE [LARGE SCALE GENOMIC DNA]</scope>
    <source>
        <strain evidence="6 7">P3-3-X1</strain>
    </source>
</reference>
<dbReference type="GO" id="GO:0004616">
    <property type="term" value="F:phosphogluconate dehydrogenase (decarboxylating) activity"/>
    <property type="evidence" value="ECO:0007669"/>
    <property type="project" value="InterPro"/>
</dbReference>
<dbReference type="GO" id="GO:0019521">
    <property type="term" value="P:D-gluconate metabolic process"/>
    <property type="evidence" value="ECO:0007669"/>
    <property type="project" value="UniProtKB-KW"/>
</dbReference>
<dbReference type="AlphaFoldDB" id="A0A4P6MWV1"/>
<dbReference type="InterPro" id="IPR006114">
    <property type="entry name" value="6PGDH_C"/>
</dbReference>
<dbReference type="EMBL" id="CP036164">
    <property type="protein sequence ID" value="QBF47522.1"/>
    <property type="molecule type" value="Genomic_DNA"/>
</dbReference>
<dbReference type="Pfam" id="PF00393">
    <property type="entry name" value="6PGD"/>
    <property type="match status" value="1"/>
</dbReference>
<dbReference type="InterPro" id="IPR036291">
    <property type="entry name" value="NAD(P)-bd_dom_sf"/>
</dbReference>
<dbReference type="SUPFAM" id="SSF48179">
    <property type="entry name" value="6-phosphogluconate dehydrogenase C-terminal domain-like"/>
    <property type="match status" value="1"/>
</dbReference>
<feature type="domain" description="6-phosphogluconate dehydrogenase C-terminal" evidence="5">
    <location>
        <begin position="162"/>
        <end position="350"/>
    </location>
</feature>
<dbReference type="SMART" id="SM01350">
    <property type="entry name" value="6PGD"/>
    <property type="match status" value="1"/>
</dbReference>
<protein>
    <submittedName>
        <fullName evidence="6">Decarboxylating 6-phosphogluconate dehydrogenase</fullName>
    </submittedName>
</protein>
<dbReference type="Gene3D" id="1.10.1040.10">
    <property type="entry name" value="N-(1-d-carboxylethyl)-l-norvaline Dehydrogenase, domain 2"/>
    <property type="match status" value="1"/>
</dbReference>
<dbReference type="PROSITE" id="PS00461">
    <property type="entry name" value="6PGD"/>
    <property type="match status" value="1"/>
</dbReference>
<gene>
    <name evidence="6" type="primary">gnd</name>
    <name evidence="6" type="ORF">EXU32_15450</name>
</gene>
<feature type="region of interest" description="Disordered" evidence="4">
    <location>
        <begin position="302"/>
        <end position="361"/>
    </location>
</feature>
<accession>A0A4P6MWV1</accession>
<evidence type="ECO:0000313" key="6">
    <source>
        <dbReference type="EMBL" id="QBF47522.1"/>
    </source>
</evidence>
<dbReference type="RefSeq" id="WP_130630709.1">
    <property type="nucleotide sequence ID" value="NZ_CP036164.1"/>
</dbReference>
<keyword evidence="7" id="KW-1185">Reference proteome</keyword>
<evidence type="ECO:0000256" key="2">
    <source>
        <dbReference type="ARBA" id="ARBA00023002"/>
    </source>
</evidence>
<organism evidence="6 7">
    <name type="scientific">Janibacter limosus</name>
    <dbReference type="NCBI Taxonomy" id="53458"/>
    <lineage>
        <taxon>Bacteria</taxon>
        <taxon>Bacillati</taxon>
        <taxon>Actinomycetota</taxon>
        <taxon>Actinomycetes</taxon>
        <taxon>Micrococcales</taxon>
        <taxon>Intrasporangiaceae</taxon>
        <taxon>Janibacter</taxon>
    </lineage>
</organism>
<evidence type="ECO:0000259" key="5">
    <source>
        <dbReference type="SMART" id="SM01350"/>
    </source>
</evidence>
<evidence type="ECO:0000256" key="1">
    <source>
        <dbReference type="ARBA" id="ARBA00008419"/>
    </source>
</evidence>
<keyword evidence="2" id="KW-0560">Oxidoreductase</keyword>
<dbReference type="Proteomes" id="UP000290408">
    <property type="component" value="Chromosome"/>
</dbReference>
<proteinExistence type="inferred from homology"/>
<dbReference type="InterPro" id="IPR006183">
    <property type="entry name" value="Pgluconate_DH"/>
</dbReference>
<dbReference type="GO" id="GO:0050661">
    <property type="term" value="F:NADP binding"/>
    <property type="evidence" value="ECO:0007669"/>
    <property type="project" value="InterPro"/>
</dbReference>
<dbReference type="Gene3D" id="3.40.50.720">
    <property type="entry name" value="NAD(P)-binding Rossmann-like Domain"/>
    <property type="match status" value="1"/>
</dbReference>
<dbReference type="Pfam" id="PF03446">
    <property type="entry name" value="NAD_binding_2"/>
    <property type="match status" value="1"/>
</dbReference>
<sequence length="361" mass="37909">MQLGLIGLGKMGGNMRERVRRAGHEVIGYDTNPEVSDAESVQAMVDALQAPRVVWVMVPAGEITKSVITDLADRLEPGDLVIDGGNSRFSDDAPNAELLGAQGVGYLDCGVSGGIWGLDNGYGLMVGGDAEHVELAMPIFDALRPEGPRDEGFVHAGEVGAGHYVKMVHNGIEYGLMHAYAEGYELLEKKDIVTDVPGAFKAWSRGTVVRSWLLDLMVKALEENPSMDDVSDYTADSGEGRWTVEEGIANAVPMPVISASLFARFASRQKVSPAMQAVAALRGQFGGHQVMTVAEGEDLRAEAARGVASPAASRAQEKKKIETPQGPQESAQGDAADAGPTSGTQSTGGSPGPTSGSESTQ</sequence>
<dbReference type="InterPro" id="IPR006115">
    <property type="entry name" value="6PGDH_NADP-bd"/>
</dbReference>
<dbReference type="InterPro" id="IPR008927">
    <property type="entry name" value="6-PGluconate_DH-like_C_sf"/>
</dbReference>
<dbReference type="STRING" id="1216970.GCA_001570985_00651"/>
<dbReference type="OrthoDB" id="9804542at2"/>